<dbReference type="EMBL" id="LK052948">
    <property type="protein sequence ID" value="CDR46847.1"/>
    <property type="molecule type" value="Genomic_DNA"/>
</dbReference>
<accession>A0A061BA82</accession>
<dbReference type="AlphaFoldDB" id="A0A061BA82"/>
<dbReference type="PANTHER" id="PTHR21349:SF0">
    <property type="entry name" value="LARGE RIBOSOMAL SUBUNIT PROTEIN BL21M"/>
    <property type="match status" value="1"/>
</dbReference>
<reference evidence="4" key="1">
    <citation type="journal article" date="2014" name="Genome Announc.">
        <title>Draft genome sequence of Rhodosporidium toruloides CECT1137, an oleaginous yeast of biotechnological interest.</title>
        <authorList>
            <person name="Morin N."/>
            <person name="Calcas X."/>
            <person name="Devillers H."/>
            <person name="Durrens P."/>
            <person name="Sherman D.J."/>
            <person name="Nicaud J.-M."/>
            <person name="Neuveglise C."/>
        </authorList>
    </citation>
    <scope>NUCLEOTIDE SEQUENCE</scope>
    <source>
        <strain evidence="4">CECT1137</strain>
    </source>
</reference>
<proteinExistence type="inferred from homology"/>
<dbReference type="SUPFAM" id="SSF141091">
    <property type="entry name" value="L21p-like"/>
    <property type="match status" value="2"/>
</dbReference>
<evidence type="ECO:0000256" key="3">
    <source>
        <dbReference type="SAM" id="MobiDB-lite"/>
    </source>
</evidence>
<dbReference type="PANTHER" id="PTHR21349">
    <property type="entry name" value="50S RIBOSOMAL PROTEIN L21"/>
    <property type="match status" value="1"/>
</dbReference>
<evidence type="ECO:0000313" key="4">
    <source>
        <dbReference type="EMBL" id="CDR46847.1"/>
    </source>
</evidence>
<comment type="similarity">
    <text evidence="1">Belongs to the bacterial ribosomal protein bL21 family.</text>
</comment>
<evidence type="ECO:0000256" key="1">
    <source>
        <dbReference type="ARBA" id="ARBA00008563"/>
    </source>
</evidence>
<dbReference type="GO" id="GO:0003735">
    <property type="term" value="F:structural constituent of ribosome"/>
    <property type="evidence" value="ECO:0007669"/>
    <property type="project" value="TreeGrafter"/>
</dbReference>
<name>A0A061BA82_RHOTO</name>
<dbReference type="GO" id="GO:0005762">
    <property type="term" value="C:mitochondrial large ribosomal subunit"/>
    <property type="evidence" value="ECO:0007669"/>
    <property type="project" value="TreeGrafter"/>
</dbReference>
<gene>
    <name evidence="4" type="ORF">RHTO0S_13e02498g</name>
</gene>
<feature type="region of interest" description="Disordered" evidence="3">
    <location>
        <begin position="83"/>
        <end position="104"/>
    </location>
</feature>
<protein>
    <recommendedName>
        <fullName evidence="2">Large ribosomal subunit protein bL21m</fullName>
    </recommendedName>
</protein>
<organism evidence="4">
    <name type="scientific">Rhodotorula toruloides</name>
    <name type="common">Yeast</name>
    <name type="synonym">Rhodosporidium toruloides</name>
    <dbReference type="NCBI Taxonomy" id="5286"/>
    <lineage>
        <taxon>Eukaryota</taxon>
        <taxon>Fungi</taxon>
        <taxon>Dikarya</taxon>
        <taxon>Basidiomycota</taxon>
        <taxon>Pucciniomycotina</taxon>
        <taxon>Microbotryomycetes</taxon>
        <taxon>Sporidiobolales</taxon>
        <taxon>Sporidiobolaceae</taxon>
        <taxon>Rhodotorula</taxon>
    </lineage>
</organism>
<sequence>MHRHSGALASELAEGDLVAESSAISLLCDSLATAPGSMLSRSLASSSRLIASTSRTAACTACAGQQGAARAFSAAAARRAESSLPGPLPHYAHPNALTSQPLPQSSASASELSALALLRSQPSHYIVALFMGKRYILAPGDVLTVPNLKNTKVGDRLALTRILEVGSRDYTLRAGQDRMHPAATAAIASSAQLAANKVPITLRPPMTRVINVDGVPRDWQRHPDSLPYLSQDVVQADMTVLEHTKGKQFTVEKFKKRKGYHRTLRFKLGFTKLRVGDIKLGQA</sequence>
<dbReference type="OrthoDB" id="5994at2759"/>
<evidence type="ECO:0000256" key="2">
    <source>
        <dbReference type="ARBA" id="ARBA00044129"/>
    </source>
</evidence>
<dbReference type="InterPro" id="IPR036164">
    <property type="entry name" value="bL21-like_sf"/>
</dbReference>
<dbReference type="Pfam" id="PF00829">
    <property type="entry name" value="Ribosomal_L21p"/>
    <property type="match status" value="1"/>
</dbReference>
<dbReference type="InterPro" id="IPR028909">
    <property type="entry name" value="bL21-like"/>
</dbReference>